<evidence type="ECO:0000256" key="1">
    <source>
        <dbReference type="ARBA" id="ARBA00000198"/>
    </source>
</evidence>
<dbReference type="PANTHER" id="PTHR43071:SF1">
    <property type="entry name" value="2-AMINO-4-HYDROXY-6-HYDROXYMETHYLDIHYDROPTERIDINE PYROPHOSPHOKINASE"/>
    <property type="match status" value="1"/>
</dbReference>
<dbReference type="EMBL" id="AENT01000010">
    <property type="protein sequence ID" value="EFR43087.1"/>
    <property type="molecule type" value="Genomic_DNA"/>
</dbReference>
<evidence type="ECO:0000256" key="5">
    <source>
        <dbReference type="ARBA" id="ARBA00022741"/>
    </source>
</evidence>
<keyword evidence="6 10" id="KW-0418">Kinase</keyword>
<dbReference type="Gene3D" id="3.30.70.560">
    <property type="entry name" value="7,8-Dihydro-6-hydroxymethylpterin-pyrophosphokinase HPPK"/>
    <property type="match status" value="1"/>
</dbReference>
<evidence type="ECO:0000259" key="9">
    <source>
        <dbReference type="PROSITE" id="PS00794"/>
    </source>
</evidence>
<dbReference type="AlphaFoldDB" id="E4L7V8"/>
<dbReference type="InterPro" id="IPR035907">
    <property type="entry name" value="Hppk_sf"/>
</dbReference>
<evidence type="ECO:0000256" key="4">
    <source>
        <dbReference type="ARBA" id="ARBA00022679"/>
    </source>
</evidence>
<dbReference type="Pfam" id="PF01288">
    <property type="entry name" value="HPPK"/>
    <property type="match status" value="1"/>
</dbReference>
<evidence type="ECO:0000256" key="2">
    <source>
        <dbReference type="ARBA" id="ARBA00005051"/>
    </source>
</evidence>
<protein>
    <recommendedName>
        <fullName evidence="3">2-amino-4-hydroxy-6-hydroxymethyldihydropteridine diphosphokinase</fullName>
        <ecNumber evidence="3">2.7.6.3</ecNumber>
    </recommendedName>
</protein>
<dbReference type="CDD" id="cd00483">
    <property type="entry name" value="HPPK"/>
    <property type="match status" value="1"/>
</dbReference>
<sequence>MKYYIALGSNQGASEEIFKCACKSLECKGCKIISKSALYKTKPWGKTDQPVFLNSVIEINFDKGPDLLLKYLLSVEKEFGRKRIVHWGPRTLDLDIIYADDVYVNTKTLKIPHPFFWDRAFVLIPLCDIRPEFKFKNQTIKNRIEELNGYEDVIKYKLQW</sequence>
<dbReference type="Proteomes" id="UP000004594">
    <property type="component" value="Unassembled WGS sequence"/>
</dbReference>
<dbReference type="GO" id="GO:0003848">
    <property type="term" value="F:2-amino-4-hydroxy-6-hydroxymethyldihydropteridine diphosphokinase activity"/>
    <property type="evidence" value="ECO:0007669"/>
    <property type="project" value="UniProtKB-EC"/>
</dbReference>
<dbReference type="eggNOG" id="COG0801">
    <property type="taxonomic scope" value="Bacteria"/>
</dbReference>
<dbReference type="InterPro" id="IPR000550">
    <property type="entry name" value="Hppk"/>
</dbReference>
<keyword evidence="8" id="KW-0289">Folate biosynthesis</keyword>
<evidence type="ECO:0000256" key="3">
    <source>
        <dbReference type="ARBA" id="ARBA00013253"/>
    </source>
</evidence>
<gene>
    <name evidence="10" type="primary">folK</name>
    <name evidence="10" type="ORF">HMPREF9220_0794</name>
</gene>
<evidence type="ECO:0000256" key="8">
    <source>
        <dbReference type="ARBA" id="ARBA00022909"/>
    </source>
</evidence>
<dbReference type="SUPFAM" id="SSF55083">
    <property type="entry name" value="6-hydroxymethyl-7,8-dihydropterin pyrophosphokinase, HPPK"/>
    <property type="match status" value="1"/>
</dbReference>
<dbReference type="GO" id="GO:0046656">
    <property type="term" value="P:folic acid biosynthetic process"/>
    <property type="evidence" value="ECO:0007669"/>
    <property type="project" value="UniProtKB-KW"/>
</dbReference>
<dbReference type="NCBIfam" id="TIGR01498">
    <property type="entry name" value="folK"/>
    <property type="match status" value="1"/>
</dbReference>
<keyword evidence="4 10" id="KW-0808">Transferase</keyword>
<dbReference type="GO" id="GO:0016301">
    <property type="term" value="F:kinase activity"/>
    <property type="evidence" value="ECO:0007669"/>
    <property type="project" value="UniProtKB-KW"/>
</dbReference>
<name>E4L7V8_9FIRM</name>
<keyword evidence="7" id="KW-0067">ATP-binding</keyword>
<evidence type="ECO:0000313" key="10">
    <source>
        <dbReference type="EMBL" id="EFR43087.1"/>
    </source>
</evidence>
<comment type="pathway">
    <text evidence="2">Cofactor biosynthesis; tetrahydrofolate biosynthesis; 2-amino-4-hydroxy-6-hydroxymethyl-7,8-dihydropteridine diphosphate from 7,8-dihydroneopterin triphosphate: step 4/4.</text>
</comment>
<comment type="catalytic activity">
    <reaction evidence="1">
        <text>6-hydroxymethyl-7,8-dihydropterin + ATP = (7,8-dihydropterin-6-yl)methyl diphosphate + AMP + H(+)</text>
        <dbReference type="Rhea" id="RHEA:11412"/>
        <dbReference type="ChEBI" id="CHEBI:15378"/>
        <dbReference type="ChEBI" id="CHEBI:30616"/>
        <dbReference type="ChEBI" id="CHEBI:44841"/>
        <dbReference type="ChEBI" id="CHEBI:72950"/>
        <dbReference type="ChEBI" id="CHEBI:456215"/>
        <dbReference type="EC" id="2.7.6.3"/>
    </reaction>
</comment>
<dbReference type="OrthoDB" id="9808041at2"/>
<keyword evidence="5" id="KW-0547">Nucleotide-binding</keyword>
<dbReference type="RefSeq" id="WP_007554149.1">
    <property type="nucleotide sequence ID" value="NZ_AENT01000010.1"/>
</dbReference>
<organism evidence="10 11">
    <name type="scientific">Dialister micraerophilus UPII 345-E</name>
    <dbReference type="NCBI Taxonomy" id="910314"/>
    <lineage>
        <taxon>Bacteria</taxon>
        <taxon>Bacillati</taxon>
        <taxon>Bacillota</taxon>
        <taxon>Negativicutes</taxon>
        <taxon>Veillonellales</taxon>
        <taxon>Veillonellaceae</taxon>
        <taxon>Dialister</taxon>
    </lineage>
</organism>
<evidence type="ECO:0000256" key="6">
    <source>
        <dbReference type="ARBA" id="ARBA00022777"/>
    </source>
</evidence>
<dbReference type="GO" id="GO:0005524">
    <property type="term" value="F:ATP binding"/>
    <property type="evidence" value="ECO:0007669"/>
    <property type="project" value="UniProtKB-KW"/>
</dbReference>
<dbReference type="EC" id="2.7.6.3" evidence="3"/>
<dbReference type="GO" id="GO:0046654">
    <property type="term" value="P:tetrahydrofolate biosynthetic process"/>
    <property type="evidence" value="ECO:0007669"/>
    <property type="project" value="UniProtKB-UniPathway"/>
</dbReference>
<reference evidence="10 11" key="1">
    <citation type="submission" date="2010-11" db="EMBL/GenBank/DDBJ databases">
        <authorList>
            <person name="Durkin A.S."/>
            <person name="Madupu R."/>
            <person name="Torralba M."/>
            <person name="Gillis M."/>
            <person name="Methe B."/>
            <person name="Sutton G."/>
            <person name="Nelson K.E."/>
        </authorList>
    </citation>
    <scope>NUCLEOTIDE SEQUENCE [LARGE SCALE GENOMIC DNA]</scope>
    <source>
        <strain evidence="10 11">UPII 345-E</strain>
    </source>
</reference>
<feature type="domain" description="7,8-dihydro-6-hydroxymethylpterin-pyrophosphokinase" evidence="9">
    <location>
        <begin position="86"/>
        <end position="97"/>
    </location>
</feature>
<evidence type="ECO:0000256" key="7">
    <source>
        <dbReference type="ARBA" id="ARBA00022840"/>
    </source>
</evidence>
<dbReference type="PANTHER" id="PTHR43071">
    <property type="entry name" value="2-AMINO-4-HYDROXY-6-HYDROXYMETHYLDIHYDROPTERIDINE PYROPHOSPHOKINASE"/>
    <property type="match status" value="1"/>
</dbReference>
<dbReference type="PROSITE" id="PS00794">
    <property type="entry name" value="HPPK"/>
    <property type="match status" value="1"/>
</dbReference>
<comment type="caution">
    <text evidence="10">The sequence shown here is derived from an EMBL/GenBank/DDBJ whole genome shotgun (WGS) entry which is preliminary data.</text>
</comment>
<proteinExistence type="predicted"/>
<accession>E4L7V8</accession>
<evidence type="ECO:0000313" key="11">
    <source>
        <dbReference type="Proteomes" id="UP000004594"/>
    </source>
</evidence>
<dbReference type="UniPathway" id="UPA00077">
    <property type="reaction ID" value="UER00155"/>
</dbReference>